<protein>
    <submittedName>
        <fullName evidence="2">Uncharacterized protein</fullName>
    </submittedName>
</protein>
<gene>
    <name evidence="2" type="ORF">DVH24_006742</name>
</gene>
<dbReference type="Proteomes" id="UP000290289">
    <property type="component" value="Chromosome 2"/>
</dbReference>
<feature type="compositionally biased region" description="Gly residues" evidence="1">
    <location>
        <begin position="125"/>
        <end position="146"/>
    </location>
</feature>
<sequence length="168" mass="17094">MCLVGHVSSTGRNVVGTETGSIGGGGPIFRKPIVEVLVVVIVEVEAQGGMVAKLKLVVLSFGGELEAAERARAVGREPWENAVGVVQVVARKLLGVDGVEKLFLADGAEEKRVTIEHRGGDLEGGDGVDGGLGGREGGRGNGGGRGGGRREEVIVVDGVGGEVVDESM</sequence>
<keyword evidence="3" id="KW-1185">Reference proteome</keyword>
<evidence type="ECO:0000313" key="3">
    <source>
        <dbReference type="Proteomes" id="UP000290289"/>
    </source>
</evidence>
<reference evidence="2 3" key="1">
    <citation type="submission" date="2018-10" db="EMBL/GenBank/DDBJ databases">
        <title>A high-quality apple genome assembly.</title>
        <authorList>
            <person name="Hu J."/>
        </authorList>
    </citation>
    <scope>NUCLEOTIDE SEQUENCE [LARGE SCALE GENOMIC DNA]</scope>
    <source>
        <strain evidence="3">cv. HFTH1</strain>
        <tissue evidence="2">Young leaf</tissue>
    </source>
</reference>
<evidence type="ECO:0000256" key="1">
    <source>
        <dbReference type="SAM" id="MobiDB-lite"/>
    </source>
</evidence>
<proteinExistence type="predicted"/>
<comment type="caution">
    <text evidence="2">The sequence shown here is derived from an EMBL/GenBank/DDBJ whole genome shotgun (WGS) entry which is preliminary data.</text>
</comment>
<accession>A0A498KIB1</accession>
<name>A0A498KIB1_MALDO</name>
<organism evidence="2 3">
    <name type="scientific">Malus domestica</name>
    <name type="common">Apple</name>
    <name type="synonym">Pyrus malus</name>
    <dbReference type="NCBI Taxonomy" id="3750"/>
    <lineage>
        <taxon>Eukaryota</taxon>
        <taxon>Viridiplantae</taxon>
        <taxon>Streptophyta</taxon>
        <taxon>Embryophyta</taxon>
        <taxon>Tracheophyta</taxon>
        <taxon>Spermatophyta</taxon>
        <taxon>Magnoliopsida</taxon>
        <taxon>eudicotyledons</taxon>
        <taxon>Gunneridae</taxon>
        <taxon>Pentapetalae</taxon>
        <taxon>rosids</taxon>
        <taxon>fabids</taxon>
        <taxon>Rosales</taxon>
        <taxon>Rosaceae</taxon>
        <taxon>Amygdaloideae</taxon>
        <taxon>Maleae</taxon>
        <taxon>Malus</taxon>
    </lineage>
</organism>
<evidence type="ECO:0000313" key="2">
    <source>
        <dbReference type="EMBL" id="RXI05485.1"/>
    </source>
</evidence>
<dbReference type="AlphaFoldDB" id="A0A498KIB1"/>
<feature type="region of interest" description="Disordered" evidence="1">
    <location>
        <begin position="118"/>
        <end position="151"/>
    </location>
</feature>
<dbReference type="EMBL" id="RDQH01000328">
    <property type="protein sequence ID" value="RXI05485.1"/>
    <property type="molecule type" value="Genomic_DNA"/>
</dbReference>